<evidence type="ECO:0000313" key="9">
    <source>
        <dbReference type="Proteomes" id="UP000054498"/>
    </source>
</evidence>
<dbReference type="Proteomes" id="UP000054498">
    <property type="component" value="Unassembled WGS sequence"/>
</dbReference>
<evidence type="ECO:0000256" key="6">
    <source>
        <dbReference type="SAM" id="Phobius"/>
    </source>
</evidence>
<evidence type="ECO:0000256" key="3">
    <source>
        <dbReference type="ARBA" id="ARBA00022679"/>
    </source>
</evidence>
<keyword evidence="2" id="KW-0444">Lipid biosynthesis</keyword>
<keyword evidence="9" id="KW-1185">Reference proteome</keyword>
<protein>
    <submittedName>
        <fullName evidence="8">1-acyl-sn-glycerol-3-phosphate acyltransferase</fullName>
        <ecNumber evidence="8">2.3.1.51</ecNumber>
    </submittedName>
</protein>
<keyword evidence="6" id="KW-1133">Transmembrane helix</keyword>
<accession>A0A0D2NNP2</accession>
<dbReference type="PANTHER" id="PTHR10434">
    <property type="entry name" value="1-ACYL-SN-GLYCEROL-3-PHOSPHATE ACYLTRANSFERASE"/>
    <property type="match status" value="1"/>
</dbReference>
<reference evidence="8 9" key="1">
    <citation type="journal article" date="2013" name="BMC Genomics">
        <title>Reconstruction of the lipid metabolism for the microalga Monoraphidium neglectum from its genome sequence reveals characteristics suitable for biofuel production.</title>
        <authorList>
            <person name="Bogen C."/>
            <person name="Al-Dilaimi A."/>
            <person name="Albersmeier A."/>
            <person name="Wichmann J."/>
            <person name="Grundmann M."/>
            <person name="Rupp O."/>
            <person name="Lauersen K.J."/>
            <person name="Blifernez-Klassen O."/>
            <person name="Kalinowski J."/>
            <person name="Goesmann A."/>
            <person name="Mussgnug J.H."/>
            <person name="Kruse O."/>
        </authorList>
    </citation>
    <scope>NUCLEOTIDE SEQUENCE [LARGE SCALE GENOMIC DNA]</scope>
    <source>
        <strain evidence="8 9">SAG 48.87</strain>
    </source>
</reference>
<dbReference type="EMBL" id="KK100416">
    <property type="protein sequence ID" value="KIZ06091.1"/>
    <property type="molecule type" value="Genomic_DNA"/>
</dbReference>
<keyword evidence="4" id="KW-0443">Lipid metabolism</keyword>
<evidence type="ECO:0000256" key="1">
    <source>
        <dbReference type="ARBA" id="ARBA00005189"/>
    </source>
</evidence>
<dbReference type="PANTHER" id="PTHR10434:SF64">
    <property type="entry name" value="1-ACYL-SN-GLYCEROL-3-PHOSPHATE ACYLTRANSFERASE-RELATED"/>
    <property type="match status" value="1"/>
</dbReference>
<dbReference type="EC" id="2.3.1.51" evidence="8"/>
<sequence length="134" mass="14899">MEPAGAAQPSGFWKAIANVRALLFAAWTFTLAVPLFIIMVVMSPVVLLTDKFRRLAQHFVNNLWAIASTVPFYGVTIKGAENLPAASSPAVYVANHQSFMDIYSLFHLQRPFKFISKTSNFLIPIVGWSMFMTA</sequence>
<keyword evidence="6" id="KW-0472">Membrane</keyword>
<dbReference type="GO" id="GO:0006654">
    <property type="term" value="P:phosphatidic acid biosynthetic process"/>
    <property type="evidence" value="ECO:0007669"/>
    <property type="project" value="TreeGrafter"/>
</dbReference>
<dbReference type="SUPFAM" id="SSF69593">
    <property type="entry name" value="Glycerol-3-phosphate (1)-acyltransferase"/>
    <property type="match status" value="1"/>
</dbReference>
<evidence type="ECO:0000256" key="2">
    <source>
        <dbReference type="ARBA" id="ARBA00022516"/>
    </source>
</evidence>
<keyword evidence="5 8" id="KW-0012">Acyltransferase</keyword>
<keyword evidence="6" id="KW-0812">Transmembrane</keyword>
<keyword evidence="3 8" id="KW-0808">Transferase</keyword>
<dbReference type="InterPro" id="IPR002123">
    <property type="entry name" value="Plipid/glycerol_acylTrfase"/>
</dbReference>
<dbReference type="STRING" id="145388.A0A0D2NNP2"/>
<dbReference type="AlphaFoldDB" id="A0A0D2NNP2"/>
<evidence type="ECO:0000256" key="4">
    <source>
        <dbReference type="ARBA" id="ARBA00023098"/>
    </source>
</evidence>
<gene>
    <name evidence="8" type="ORF">MNEG_1871</name>
</gene>
<dbReference type="OrthoDB" id="417078at2759"/>
<feature type="transmembrane region" description="Helical" evidence="6">
    <location>
        <begin position="22"/>
        <end position="48"/>
    </location>
</feature>
<dbReference type="GeneID" id="25734749"/>
<comment type="pathway">
    <text evidence="1">Lipid metabolism.</text>
</comment>
<evidence type="ECO:0000256" key="5">
    <source>
        <dbReference type="ARBA" id="ARBA00023315"/>
    </source>
</evidence>
<dbReference type="KEGG" id="mng:MNEG_1871"/>
<dbReference type="Pfam" id="PF01553">
    <property type="entry name" value="Acyltransferase"/>
    <property type="match status" value="1"/>
</dbReference>
<evidence type="ECO:0000313" key="8">
    <source>
        <dbReference type="EMBL" id="KIZ06091.1"/>
    </source>
</evidence>
<proteinExistence type="predicted"/>
<dbReference type="GO" id="GO:0003841">
    <property type="term" value="F:1-acylglycerol-3-phosphate O-acyltransferase activity"/>
    <property type="evidence" value="ECO:0007669"/>
    <property type="project" value="UniProtKB-EC"/>
</dbReference>
<evidence type="ECO:0000259" key="7">
    <source>
        <dbReference type="Pfam" id="PF01553"/>
    </source>
</evidence>
<dbReference type="RefSeq" id="XP_013905110.1">
    <property type="nucleotide sequence ID" value="XM_014049656.1"/>
</dbReference>
<feature type="domain" description="Phospholipid/glycerol acyltransferase" evidence="7">
    <location>
        <begin position="75"/>
        <end position="130"/>
    </location>
</feature>
<name>A0A0D2NNP2_9CHLO</name>
<organism evidence="8 9">
    <name type="scientific">Monoraphidium neglectum</name>
    <dbReference type="NCBI Taxonomy" id="145388"/>
    <lineage>
        <taxon>Eukaryota</taxon>
        <taxon>Viridiplantae</taxon>
        <taxon>Chlorophyta</taxon>
        <taxon>core chlorophytes</taxon>
        <taxon>Chlorophyceae</taxon>
        <taxon>CS clade</taxon>
        <taxon>Sphaeropleales</taxon>
        <taxon>Selenastraceae</taxon>
        <taxon>Monoraphidium</taxon>
    </lineage>
</organism>